<name>A0A3B0R0C2_9ZZZZ</name>
<dbReference type="EMBL" id="UOEB01000271">
    <property type="protein sequence ID" value="VAV85982.1"/>
    <property type="molecule type" value="Genomic_DNA"/>
</dbReference>
<evidence type="ECO:0008006" key="2">
    <source>
        <dbReference type="Google" id="ProtNLM"/>
    </source>
</evidence>
<gene>
    <name evidence="1" type="ORF">MNBD_BACTEROID02-867</name>
</gene>
<sequence>MKRIKILCTFFLSFIILGCSKNNSNEDNFTVIIEPVTFQLLDFEFTPQTQTQEERVAYQIEFFNVNNFQVSGSPRITLKIDGLESTSTPNADCQIIPSNSSCILSYEVLGDNPLIFPISVEFVKAEYLLN</sequence>
<protein>
    <recommendedName>
        <fullName evidence="2">Lipoprotein</fullName>
    </recommendedName>
</protein>
<reference evidence="1" key="1">
    <citation type="submission" date="2018-06" db="EMBL/GenBank/DDBJ databases">
        <authorList>
            <person name="Zhirakovskaya E."/>
        </authorList>
    </citation>
    <scope>NUCLEOTIDE SEQUENCE</scope>
</reference>
<dbReference type="AlphaFoldDB" id="A0A3B0R0C2"/>
<accession>A0A3B0R0C2</accession>
<organism evidence="1">
    <name type="scientific">hydrothermal vent metagenome</name>
    <dbReference type="NCBI Taxonomy" id="652676"/>
    <lineage>
        <taxon>unclassified sequences</taxon>
        <taxon>metagenomes</taxon>
        <taxon>ecological metagenomes</taxon>
    </lineage>
</organism>
<proteinExistence type="predicted"/>
<evidence type="ECO:0000313" key="1">
    <source>
        <dbReference type="EMBL" id="VAV85982.1"/>
    </source>
</evidence>
<dbReference type="PROSITE" id="PS51257">
    <property type="entry name" value="PROKAR_LIPOPROTEIN"/>
    <property type="match status" value="1"/>
</dbReference>